<evidence type="ECO:0008006" key="4">
    <source>
        <dbReference type="Google" id="ProtNLM"/>
    </source>
</evidence>
<evidence type="ECO:0000313" key="2">
    <source>
        <dbReference type="EMBL" id="EHL79378.1"/>
    </source>
</evidence>
<proteinExistence type="predicted"/>
<feature type="transmembrane region" description="Helical" evidence="1">
    <location>
        <begin position="214"/>
        <end position="233"/>
    </location>
</feature>
<evidence type="ECO:0000256" key="1">
    <source>
        <dbReference type="SAM" id="Phobius"/>
    </source>
</evidence>
<keyword evidence="1" id="KW-1133">Transmembrane helix</keyword>
<sequence>MPTPLKNENTLSDPSNQKMARRFILAIPFYLAVPISFGLFFYHGFSPIQWKAFSLGALGWVIALFLRGPVTVLFKGLSKEKATLFVGLSSGPLEEGVRLILLLLTGTSFSWAISVGQGWAAIEVLFTIINGFVLIHIIQRQDEKSIQVKELLESKGQLRLSPLWGVVERIFASAFHIGVTLLIAKIPLLTFIFVIVHSLFNLVVVWLSRKNMLAAQLFVAIVGTALLVTGLIAW</sequence>
<reference evidence="2 3" key="1">
    <citation type="submission" date="2011-09" db="EMBL/GenBank/DDBJ databases">
        <title>The Genome Sequence of Bacillus smithii 7_3_47FAA.</title>
        <authorList>
            <consortium name="The Broad Institute Genome Sequencing Platform"/>
            <person name="Earl A."/>
            <person name="Ward D."/>
            <person name="Feldgarden M."/>
            <person name="Gevers D."/>
            <person name="Daigneault M."/>
            <person name="Strauss J."/>
            <person name="Allen-Vercoe E."/>
            <person name="Young S.K."/>
            <person name="Zeng Q."/>
            <person name="Gargeya S."/>
            <person name="Fitzgerald M."/>
            <person name="Haas B."/>
            <person name="Abouelleil A."/>
            <person name="Alvarado L."/>
            <person name="Arachchi H.M."/>
            <person name="Berlin A."/>
            <person name="Brown A."/>
            <person name="Chapman S.B."/>
            <person name="Chen Z."/>
            <person name="Dunbar C."/>
            <person name="Freedman E."/>
            <person name="Gearin G."/>
            <person name="Goldberg J."/>
            <person name="Griggs A."/>
            <person name="Gujja S."/>
            <person name="Heiman D."/>
            <person name="Howarth C."/>
            <person name="Larson L."/>
            <person name="Lui A."/>
            <person name="MacDonald P.J.P."/>
            <person name="Montmayeur A."/>
            <person name="Murphy C."/>
            <person name="Neiman D."/>
            <person name="Pearson M."/>
            <person name="Priest M."/>
            <person name="Roberts A."/>
            <person name="Saif S."/>
            <person name="Shea T."/>
            <person name="Shenoy N."/>
            <person name="Sisk P."/>
            <person name="Stolte C."/>
            <person name="Sykes S."/>
            <person name="Wortman J."/>
            <person name="Nusbaum C."/>
            <person name="Birren B."/>
        </authorList>
    </citation>
    <scope>NUCLEOTIDE SEQUENCE [LARGE SCALE GENOMIC DNA]</scope>
    <source>
        <strain evidence="2 3">7_3_47FAA</strain>
    </source>
</reference>
<dbReference type="HOGENOM" id="CLU_1160187_0_0_9"/>
<protein>
    <recommendedName>
        <fullName evidence="4">YhfC family intramembrane metalloprotease</fullName>
    </recommendedName>
</protein>
<dbReference type="PATRIC" id="fig|665952.3.peg.405"/>
<feature type="transmembrane region" description="Helical" evidence="1">
    <location>
        <begin position="119"/>
        <end position="139"/>
    </location>
</feature>
<keyword evidence="1" id="KW-0812">Transmembrane</keyword>
<dbReference type="EMBL" id="ACWF01000016">
    <property type="protein sequence ID" value="EHL79378.1"/>
    <property type="molecule type" value="Genomic_DNA"/>
</dbReference>
<evidence type="ECO:0000313" key="3">
    <source>
        <dbReference type="Proteomes" id="UP000011747"/>
    </source>
</evidence>
<dbReference type="RefSeq" id="WP_003352674.1">
    <property type="nucleotide sequence ID" value="NZ_JH414740.1"/>
</dbReference>
<dbReference type="AlphaFoldDB" id="G9QHK0"/>
<comment type="caution">
    <text evidence="2">The sequence shown here is derived from an EMBL/GenBank/DDBJ whole genome shotgun (WGS) entry which is preliminary data.</text>
</comment>
<dbReference type="Proteomes" id="UP000011747">
    <property type="component" value="Unassembled WGS sequence"/>
</dbReference>
<gene>
    <name evidence="2" type="ORF">HMPREF1015_01259</name>
</gene>
<feature type="transmembrane region" description="Helical" evidence="1">
    <location>
        <begin position="23"/>
        <end position="45"/>
    </location>
</feature>
<keyword evidence="3" id="KW-1185">Reference proteome</keyword>
<organism evidence="2 3">
    <name type="scientific">Bacillus smithii 7_3_47FAA</name>
    <dbReference type="NCBI Taxonomy" id="665952"/>
    <lineage>
        <taxon>Bacteria</taxon>
        <taxon>Bacillati</taxon>
        <taxon>Bacillota</taxon>
        <taxon>Bacilli</taxon>
        <taxon>Bacillales</taxon>
        <taxon>Bacillaceae</taxon>
        <taxon>Bacillus</taxon>
    </lineage>
</organism>
<keyword evidence="1" id="KW-0472">Membrane</keyword>
<accession>G9QHK0</accession>
<name>G9QHK0_9BACI</name>
<feature type="transmembrane region" description="Helical" evidence="1">
    <location>
        <begin position="57"/>
        <end position="75"/>
    </location>
</feature>